<dbReference type="NCBIfam" id="TIGR04344">
    <property type="entry name" value="ovoA_Nterm"/>
    <property type="match status" value="1"/>
</dbReference>
<evidence type="ECO:0000259" key="2">
    <source>
        <dbReference type="Pfam" id="PF03781"/>
    </source>
</evidence>
<evidence type="ECO:0000256" key="1">
    <source>
        <dbReference type="ARBA" id="ARBA00005310"/>
    </source>
</evidence>
<organism evidence="3">
    <name type="scientific">Phallusia mammillata</name>
    <dbReference type="NCBI Taxonomy" id="59560"/>
    <lineage>
        <taxon>Eukaryota</taxon>
        <taxon>Metazoa</taxon>
        <taxon>Chordata</taxon>
        <taxon>Tunicata</taxon>
        <taxon>Ascidiacea</taxon>
        <taxon>Phlebobranchia</taxon>
        <taxon>Ascidiidae</taxon>
        <taxon>Phallusia</taxon>
    </lineage>
</organism>
<dbReference type="InterPro" id="IPR016187">
    <property type="entry name" value="CTDL_fold"/>
</dbReference>
<evidence type="ECO:0000313" key="3">
    <source>
        <dbReference type="EMBL" id="CAB3260957.1"/>
    </source>
</evidence>
<dbReference type="InterPro" id="IPR027577">
    <property type="entry name" value="OvoA_Nterm"/>
</dbReference>
<dbReference type="PANTHER" id="PTHR23150:SF26">
    <property type="entry name" value="GENERIC METHYLTRANSFERASE"/>
    <property type="match status" value="1"/>
</dbReference>
<comment type="similarity">
    <text evidence="1">Belongs to the sulfatase-modifying factor family.</text>
</comment>
<dbReference type="InterPro" id="IPR005532">
    <property type="entry name" value="SUMF_dom"/>
</dbReference>
<dbReference type="PANTHER" id="PTHR23150">
    <property type="entry name" value="SULFATASE MODIFYING FACTOR 1, 2"/>
    <property type="match status" value="1"/>
</dbReference>
<gene>
    <name evidence="3" type="primary">LOC100176451</name>
</gene>
<dbReference type="Gene3D" id="3.40.50.150">
    <property type="entry name" value="Vaccinia Virus protein VP39"/>
    <property type="match status" value="1"/>
</dbReference>
<dbReference type="EMBL" id="LR786451">
    <property type="protein sequence ID" value="CAB3260957.1"/>
    <property type="molecule type" value="mRNA"/>
</dbReference>
<dbReference type="InterPro" id="IPR029063">
    <property type="entry name" value="SAM-dependent_MTases_sf"/>
</dbReference>
<proteinExistence type="evidence at transcript level"/>
<dbReference type="InterPro" id="IPR042095">
    <property type="entry name" value="SUMF_sf"/>
</dbReference>
<dbReference type="Gene3D" id="3.90.1580.10">
    <property type="entry name" value="paralog of FGE (formylglycine-generating enzyme)"/>
    <property type="match status" value="1"/>
</dbReference>
<dbReference type="SUPFAM" id="SSF53335">
    <property type="entry name" value="S-adenosyl-L-methionine-dependent methyltransferases"/>
    <property type="match status" value="1"/>
</dbReference>
<dbReference type="GO" id="GO:0120147">
    <property type="term" value="F:formylglycine-generating oxidase activity"/>
    <property type="evidence" value="ECO:0007669"/>
    <property type="project" value="TreeGrafter"/>
</dbReference>
<accession>A0A6F9DH78</accession>
<dbReference type="Pfam" id="PF03781">
    <property type="entry name" value="FGE-sulfatase"/>
    <property type="match status" value="1"/>
</dbReference>
<dbReference type="SUPFAM" id="SSF56436">
    <property type="entry name" value="C-type lectin-like"/>
    <property type="match status" value="1"/>
</dbReference>
<feature type="domain" description="Sulfatase-modifying factor enzyme-like" evidence="2">
    <location>
        <begin position="218"/>
        <end position="494"/>
    </location>
</feature>
<dbReference type="AlphaFoldDB" id="A0A6F9DH78"/>
<reference evidence="3" key="1">
    <citation type="submission" date="2020-04" db="EMBL/GenBank/DDBJ databases">
        <authorList>
            <person name="Neveu A P."/>
        </authorList>
    </citation>
    <scope>NUCLEOTIDE SEQUENCE</scope>
    <source>
        <tissue evidence="3">Whole embryo</tissue>
    </source>
</reference>
<name>A0A6F9DH78_9ASCI</name>
<dbReference type="CDD" id="cd02440">
    <property type="entry name" value="AdoMet_MTases"/>
    <property type="match status" value="1"/>
</dbReference>
<dbReference type="InterPro" id="IPR051043">
    <property type="entry name" value="Sulfatase_Mod_Factor_Kinase"/>
</dbReference>
<protein>
    <submittedName>
        <fullName evidence="3">Uncharacterized protein LOC100176451</fullName>
    </submittedName>
</protein>
<sequence>MTRPEVLTGPSVSYSSQPPSLRDCTKKQLLEYFENTYSLDEWVFTSIKDEKYFYKCPDRLRLPLIFYYCHPAVVYVNKLLLAGLLKKRVNPEFEAMFETGVDEMSWDDTENYRMGGAYKWPPLKDVVEYRRKVRQKIRDIILHNDVEFPVTQDSPWWAMWMGLEHERIHLETSSVLIRQLPTDMVEKPVDWKYGPLTTETPVLENPLLPQSASTVRLGKDADCPIWGWDNEYGSLKLDVPAFEASKFMVTNREMVEFIQDGGYEERQYWSDEGWEWVQYKQAKHPPFWVCNRGCKSNCGADLSQYSHCANPTDDGSNVNGRCRKYLLRLMFDVVSLPLDWPAEVTYHEAKAFCAWKGPDFRLPTEAENHMLRGLQDFDANKIETDPVCGENVTAVYNVDFAYGSSTPVNLYPPSPSGCCDTFGNAWEWVEDHFNGLPGFAASMYYEDFSAPCFDGKHTMILGGSWISTGNLASRFARYAFRRHFIQHAGFRMARSTNNDTPVKVVETPVYVLGCPSPSRVQNGVPAKYGVKAIIQPSTNCQYVEDTNMWFRQIVKQQYSTNGASKMEAIFKRIRSLAWEATTPQHASSILVIGCGPGKLAFDLTKFSSEVIACDASARCINFALKLKSNGKYCFTNDDKFENGDELIENGHESYVEPPQGAVLENVDFKQLTWIPCELRNFDLIINMYLDRAENPLAWIIRMKEMVRQTPTGKCIFISRDWSYEKLKDTLEPDLSLVKSEKVQSNSKMQMWLSVWESGDA</sequence>